<accession>A0A8S5UAX2</accession>
<name>A0A8S5UAX2_9CAUD</name>
<reference evidence="1" key="1">
    <citation type="journal article" date="2021" name="Proc. Natl. Acad. Sci. U.S.A.">
        <title>A Catalog of Tens of Thousands of Viruses from Human Metagenomes Reveals Hidden Associations with Chronic Diseases.</title>
        <authorList>
            <person name="Tisza M.J."/>
            <person name="Buck C.B."/>
        </authorList>
    </citation>
    <scope>NUCLEOTIDE SEQUENCE</scope>
    <source>
        <strain evidence="1">CtevH2</strain>
    </source>
</reference>
<organism evidence="1">
    <name type="scientific">Siphoviridae sp. ctevH2</name>
    <dbReference type="NCBI Taxonomy" id="2825593"/>
    <lineage>
        <taxon>Viruses</taxon>
        <taxon>Duplodnaviria</taxon>
        <taxon>Heunggongvirae</taxon>
        <taxon>Uroviricota</taxon>
        <taxon>Caudoviricetes</taxon>
    </lineage>
</organism>
<dbReference type="EMBL" id="BK016056">
    <property type="protein sequence ID" value="DAF91538.1"/>
    <property type="molecule type" value="Genomic_DNA"/>
</dbReference>
<evidence type="ECO:0000313" key="1">
    <source>
        <dbReference type="EMBL" id="DAF91538.1"/>
    </source>
</evidence>
<protein>
    <submittedName>
        <fullName evidence="1">Uncharacterized protein</fullName>
    </submittedName>
</protein>
<sequence>MPVFGNIAQVFVDWVVVVGELSACCAGCGIWCGMASSGDDESPSPTCV</sequence>
<proteinExistence type="predicted"/>